<dbReference type="PANTHER" id="PTHR43047">
    <property type="entry name" value="TWO-COMPONENT HISTIDINE PROTEIN KINASE"/>
    <property type="match status" value="1"/>
</dbReference>
<evidence type="ECO:0000256" key="8">
    <source>
        <dbReference type="ARBA" id="ARBA00023012"/>
    </source>
</evidence>
<dbReference type="InterPro" id="IPR005467">
    <property type="entry name" value="His_kinase_dom"/>
</dbReference>
<dbReference type="Gene3D" id="3.30.565.10">
    <property type="entry name" value="Histidine kinase-like ATPase, C-terminal domain"/>
    <property type="match status" value="1"/>
</dbReference>
<dbReference type="EMBL" id="MLAW01000039">
    <property type="protein sequence ID" value="OJJ24015.1"/>
    <property type="molecule type" value="Genomic_DNA"/>
</dbReference>
<dbReference type="InterPro" id="IPR036890">
    <property type="entry name" value="HATPase_C_sf"/>
</dbReference>
<dbReference type="CDD" id="cd00082">
    <property type="entry name" value="HisKA"/>
    <property type="match status" value="1"/>
</dbReference>
<evidence type="ECO:0000256" key="6">
    <source>
        <dbReference type="ARBA" id="ARBA00022777"/>
    </source>
</evidence>
<evidence type="ECO:0000259" key="12">
    <source>
        <dbReference type="PROSITE" id="PS50110"/>
    </source>
</evidence>
<evidence type="ECO:0000256" key="9">
    <source>
        <dbReference type="PROSITE-ProRule" id="PRU00169"/>
    </source>
</evidence>
<dbReference type="InterPro" id="IPR036097">
    <property type="entry name" value="HisK_dim/P_sf"/>
</dbReference>
<keyword evidence="3 9" id="KW-0597">Phosphoprotein</keyword>
<feature type="domain" description="Response regulatory" evidence="12">
    <location>
        <begin position="10"/>
        <end position="126"/>
    </location>
</feature>
<dbReference type="Gene3D" id="3.40.50.2300">
    <property type="match status" value="1"/>
</dbReference>
<dbReference type="PRINTS" id="PR00344">
    <property type="entry name" value="BCTRLSENSOR"/>
</dbReference>
<dbReference type="PROSITE" id="PS50109">
    <property type="entry name" value="HIS_KIN"/>
    <property type="match status" value="1"/>
</dbReference>
<dbReference type="InterPro" id="IPR003661">
    <property type="entry name" value="HisK_dim/P_dom"/>
</dbReference>
<keyword evidence="8" id="KW-0902">Two-component regulatory system</keyword>
<keyword evidence="14" id="KW-1185">Reference proteome</keyword>
<dbReference type="SMART" id="SM00388">
    <property type="entry name" value="HisKA"/>
    <property type="match status" value="1"/>
</dbReference>
<dbReference type="GO" id="GO:0009927">
    <property type="term" value="F:histidine phosphotransfer kinase activity"/>
    <property type="evidence" value="ECO:0007669"/>
    <property type="project" value="TreeGrafter"/>
</dbReference>
<dbReference type="SMART" id="SM00387">
    <property type="entry name" value="HATPase_c"/>
    <property type="match status" value="1"/>
</dbReference>
<keyword evidence="4" id="KW-0808">Transferase</keyword>
<feature type="domain" description="Histidine kinase" evidence="11">
    <location>
        <begin position="175"/>
        <end position="434"/>
    </location>
</feature>
<dbReference type="GO" id="GO:0000155">
    <property type="term" value="F:phosphorelay sensor kinase activity"/>
    <property type="evidence" value="ECO:0007669"/>
    <property type="project" value="InterPro"/>
</dbReference>
<evidence type="ECO:0000256" key="7">
    <source>
        <dbReference type="ARBA" id="ARBA00022840"/>
    </source>
</evidence>
<evidence type="ECO:0000256" key="2">
    <source>
        <dbReference type="ARBA" id="ARBA00012438"/>
    </source>
</evidence>
<dbReference type="EC" id="2.7.13.3" evidence="2"/>
<dbReference type="Proteomes" id="UP000183940">
    <property type="component" value="Unassembled WGS sequence"/>
</dbReference>
<reference evidence="13" key="1">
    <citation type="submission" date="2016-10" db="EMBL/GenBank/DDBJ databases">
        <title>CRISPR-Cas defence system in Roseofilum reptotaenium: evidence of a bacteriophage-cyanobacterium arms race in the coral black band disease.</title>
        <authorList>
            <person name="Buerger P."/>
            <person name="Wood-Charlson E.M."/>
            <person name="Weynberg K.D."/>
            <person name="Willis B."/>
            <person name="Van Oppen M.J."/>
        </authorList>
    </citation>
    <scope>NUCLEOTIDE SEQUENCE [LARGE SCALE GENOMIC DNA]</scope>
    <source>
        <strain evidence="13">AO1-A</strain>
    </source>
</reference>
<dbReference type="PANTHER" id="PTHR43047:SF72">
    <property type="entry name" value="OSMOSENSING HISTIDINE PROTEIN KINASE SLN1"/>
    <property type="match status" value="1"/>
</dbReference>
<protein>
    <recommendedName>
        <fullName evidence="2">histidine kinase</fullName>
        <ecNumber evidence="2">2.7.13.3</ecNumber>
    </recommendedName>
</protein>
<evidence type="ECO:0000256" key="10">
    <source>
        <dbReference type="SAM" id="Coils"/>
    </source>
</evidence>
<keyword evidence="5" id="KW-0547">Nucleotide-binding</keyword>
<dbReference type="SUPFAM" id="SSF55874">
    <property type="entry name" value="ATPase domain of HSP90 chaperone/DNA topoisomerase II/histidine kinase"/>
    <property type="match status" value="1"/>
</dbReference>
<dbReference type="InterPro" id="IPR011006">
    <property type="entry name" value="CheY-like_superfamily"/>
</dbReference>
<keyword evidence="6 13" id="KW-0418">Kinase</keyword>
<dbReference type="SUPFAM" id="SSF47384">
    <property type="entry name" value="Homodimeric domain of signal transducing histidine kinase"/>
    <property type="match status" value="1"/>
</dbReference>
<evidence type="ECO:0000256" key="1">
    <source>
        <dbReference type="ARBA" id="ARBA00000085"/>
    </source>
</evidence>
<dbReference type="Pfam" id="PF00072">
    <property type="entry name" value="Response_reg"/>
    <property type="match status" value="1"/>
</dbReference>
<keyword evidence="7" id="KW-0067">ATP-binding</keyword>
<evidence type="ECO:0000256" key="4">
    <source>
        <dbReference type="ARBA" id="ARBA00022679"/>
    </source>
</evidence>
<dbReference type="SUPFAM" id="SSF52172">
    <property type="entry name" value="CheY-like"/>
    <property type="match status" value="1"/>
</dbReference>
<dbReference type="InterPro" id="IPR003594">
    <property type="entry name" value="HATPase_dom"/>
</dbReference>
<dbReference type="GO" id="GO:0005524">
    <property type="term" value="F:ATP binding"/>
    <property type="evidence" value="ECO:0007669"/>
    <property type="project" value="UniProtKB-KW"/>
</dbReference>
<sequence>MNTSSSAQKTLLVVDDNPTNIKVLFNFLKEEGFKVLVAKDGLNALEKLASIQPDLILLDIMMPGIDGFETCHRIKKDPNLNTIPIIFMTALADANNKVKGLSSGAVDYITKPFQQEEVLARINLHLQLQSLTQELASVNASLEQKVEERTAELKKAQSQLVLTEKMSSLGQLVAGIVHEINNPVGFIAGNIAEAKSYAQDLIQLIQLYQEKYPEPGDEILDELDAIEFDYLQEDFPKLLKSMEEGTNRITSISQSMRTFSRADSDQKVSFNCHDGIDSTLMILRHRLKAKDYRPEIKITKSYGELPFIACYPGQLNQVFMNLLANAIDALEDSNQGKTYEEIQNQPNEILITTSCDANNHQVTIDIQDNGAGMKPEIQQKVFDYLFTTKGINKGTGLGLAISRQIIEDKHQGTLKFTSQLGEGTTFTLALPVKN</sequence>
<evidence type="ECO:0000256" key="5">
    <source>
        <dbReference type="ARBA" id="ARBA00022741"/>
    </source>
</evidence>
<dbReference type="Pfam" id="PF02518">
    <property type="entry name" value="HATPase_c"/>
    <property type="match status" value="1"/>
</dbReference>
<comment type="caution">
    <text evidence="13">The sequence shown here is derived from an EMBL/GenBank/DDBJ whole genome shotgun (WGS) entry which is preliminary data.</text>
</comment>
<dbReference type="InterPro" id="IPR004358">
    <property type="entry name" value="Sig_transdc_His_kin-like_C"/>
</dbReference>
<dbReference type="SMART" id="SM00448">
    <property type="entry name" value="REC"/>
    <property type="match status" value="1"/>
</dbReference>
<evidence type="ECO:0000313" key="14">
    <source>
        <dbReference type="Proteomes" id="UP000183940"/>
    </source>
</evidence>
<accession>A0A1L9QMX2</accession>
<feature type="modified residue" description="4-aspartylphosphate" evidence="9">
    <location>
        <position position="59"/>
    </location>
</feature>
<dbReference type="Gene3D" id="1.10.287.130">
    <property type="match status" value="1"/>
</dbReference>
<dbReference type="PROSITE" id="PS50110">
    <property type="entry name" value="RESPONSE_REGULATORY"/>
    <property type="match status" value="1"/>
</dbReference>
<dbReference type="GO" id="GO:0005886">
    <property type="term" value="C:plasma membrane"/>
    <property type="evidence" value="ECO:0007669"/>
    <property type="project" value="TreeGrafter"/>
</dbReference>
<gene>
    <name evidence="13" type="ORF">BI308_18695</name>
</gene>
<dbReference type="AlphaFoldDB" id="A0A1L9QMX2"/>
<organism evidence="13 14">
    <name type="scientific">Roseofilum reptotaenium AO1-A</name>
    <dbReference type="NCBI Taxonomy" id="1925591"/>
    <lineage>
        <taxon>Bacteria</taxon>
        <taxon>Bacillati</taxon>
        <taxon>Cyanobacteriota</taxon>
        <taxon>Cyanophyceae</taxon>
        <taxon>Desertifilales</taxon>
        <taxon>Desertifilaceae</taxon>
        <taxon>Roseofilum</taxon>
    </lineage>
</organism>
<dbReference type="InterPro" id="IPR001789">
    <property type="entry name" value="Sig_transdc_resp-reg_receiver"/>
</dbReference>
<evidence type="ECO:0000259" key="11">
    <source>
        <dbReference type="PROSITE" id="PS50109"/>
    </source>
</evidence>
<evidence type="ECO:0000256" key="3">
    <source>
        <dbReference type="ARBA" id="ARBA00022553"/>
    </source>
</evidence>
<dbReference type="FunFam" id="3.40.50.2300:FF:000121">
    <property type="entry name" value="Sensor histidine kinase RcsC"/>
    <property type="match status" value="1"/>
</dbReference>
<feature type="coiled-coil region" evidence="10">
    <location>
        <begin position="128"/>
        <end position="159"/>
    </location>
</feature>
<keyword evidence="10" id="KW-0175">Coiled coil</keyword>
<name>A0A1L9QMX2_9CYAN</name>
<dbReference type="STRING" id="1925591.BI308_18695"/>
<proteinExistence type="predicted"/>
<evidence type="ECO:0000313" key="13">
    <source>
        <dbReference type="EMBL" id="OJJ24015.1"/>
    </source>
</evidence>
<dbReference type="CDD" id="cd19920">
    <property type="entry name" value="REC_PA4781-like"/>
    <property type="match status" value="1"/>
</dbReference>
<comment type="catalytic activity">
    <reaction evidence="1">
        <text>ATP + protein L-histidine = ADP + protein N-phospho-L-histidine.</text>
        <dbReference type="EC" id="2.7.13.3"/>
    </reaction>
</comment>